<keyword evidence="4" id="KW-1185">Reference proteome</keyword>
<dbReference type="GeneID" id="59317557"/>
<proteinExistence type="predicted"/>
<comment type="caution">
    <text evidence="3">The sequence shown here is derived from an EMBL/GenBank/DDBJ whole genome shotgun (WGS) entry which is preliminary data.</text>
</comment>
<evidence type="ECO:0000313" key="4">
    <source>
        <dbReference type="Proteomes" id="UP000547976"/>
    </source>
</evidence>
<dbReference type="EMBL" id="JAAOAV010000043">
    <property type="protein sequence ID" value="KAF5608274.1"/>
    <property type="molecule type" value="Genomic_DNA"/>
</dbReference>
<evidence type="ECO:0000256" key="1">
    <source>
        <dbReference type="SAM" id="Coils"/>
    </source>
</evidence>
<accession>A0A8H5Q444</accession>
<dbReference type="RefSeq" id="XP_036539732.1">
    <property type="nucleotide sequence ID" value="XM_036682839.1"/>
</dbReference>
<dbReference type="Gene3D" id="2.80.10.50">
    <property type="match status" value="1"/>
</dbReference>
<gene>
    <name evidence="3" type="ORF">FSUBG_4810</name>
</gene>
<reference evidence="3 4" key="1">
    <citation type="submission" date="2020-05" db="EMBL/GenBank/DDBJ databases">
        <title>Identification and distribution of gene clusters putatively required for synthesis of sphingolipid metabolism inhibitors in phylogenetically diverse species of the filamentous fungus Fusarium.</title>
        <authorList>
            <person name="Kim H.-S."/>
            <person name="Busman M."/>
            <person name="Brown D.W."/>
            <person name="Divon H."/>
            <person name="Uhlig S."/>
            <person name="Proctor R.H."/>
        </authorList>
    </citation>
    <scope>NUCLEOTIDE SEQUENCE [LARGE SCALE GENOMIC DNA]</scope>
    <source>
        <strain evidence="3 4">NRRL 66333</strain>
    </source>
</reference>
<name>A0A8H5Q444_GIBSU</name>
<dbReference type="OrthoDB" id="5354164at2759"/>
<feature type="region of interest" description="Disordered" evidence="2">
    <location>
        <begin position="750"/>
        <end position="769"/>
    </location>
</feature>
<evidence type="ECO:0000256" key="2">
    <source>
        <dbReference type="SAM" id="MobiDB-lite"/>
    </source>
</evidence>
<feature type="compositionally biased region" description="Basic residues" evidence="2">
    <location>
        <begin position="755"/>
        <end position="768"/>
    </location>
</feature>
<organism evidence="3 4">
    <name type="scientific">Gibberella subglutinans</name>
    <name type="common">Fusarium subglutinans</name>
    <dbReference type="NCBI Taxonomy" id="42677"/>
    <lineage>
        <taxon>Eukaryota</taxon>
        <taxon>Fungi</taxon>
        <taxon>Dikarya</taxon>
        <taxon>Ascomycota</taxon>
        <taxon>Pezizomycotina</taxon>
        <taxon>Sordariomycetes</taxon>
        <taxon>Hypocreomycetidae</taxon>
        <taxon>Hypocreales</taxon>
        <taxon>Nectriaceae</taxon>
        <taxon>Fusarium</taxon>
        <taxon>Fusarium fujikuroi species complex</taxon>
    </lineage>
</organism>
<protein>
    <submittedName>
        <fullName evidence="3">Uncharacterized protein</fullName>
    </submittedName>
</protein>
<dbReference type="Proteomes" id="UP000547976">
    <property type="component" value="Unassembled WGS sequence"/>
</dbReference>
<keyword evidence="1" id="KW-0175">Coiled coil</keyword>
<dbReference type="AlphaFoldDB" id="A0A8H5Q444"/>
<feature type="coiled-coil region" evidence="1">
    <location>
        <begin position="59"/>
        <end position="125"/>
    </location>
</feature>
<sequence length="1073" mass="118975">MFTCQLDSDYSVTCAWEKITDILNVFMSGPPEVDKELGAFKLFANTKPRDEAPDGKDEVAELKKKIKVLIDDLAAEKAKTTSLTAQLAQAQTACQVEKTQKDNEIKRLKDVVLQLEKDKTDLQTKLDQALRGEGYIGQKDTKISEQASRIAELEKKLQTRPEVLFWTIFRSRITQGYSSVKQYLLDLTDEGNNQGHQKNAQASKHDLLDPAAHWVLEGIKRDKPTMNDIVKVRNVKDGTYLDVKNAQAADDTAIITHDDSFFNIMAAFGKLQAALAAATNEVTVAAANINFDFTLVKYEAPKEFRPLEGYLTTTRKQDAETGKSHVVARRLGALFSGICPDSPNLIRAYGARVSEISKTATQKESQEYSKSIFASYVGVDATSIWAAATSSTTAIHVHLLACMLAELWDASEATSIWAELVEERRKEIAHRLEQGESLHFGLASAAAQQEITRDQLASWDASARAWIQTGKSVMSRNDAQLRLILKNVYFAINPSEAPFVSVIDAWKLAVETTEKLILGIPQEAQNGAAILGLSAWHIYPDIHVYGNKNIKVAMNDELVGAGGILSLASCPSQRTESRGVYWSLCLSHLTFYGPPVKRNQSLEKDPRRIPFDHLLHATVGAILSRWRVHSSDLVEGINILIAILDTIGVGNRSVYSIMALFSNAAKQCLDDEQAWSYMVYGKRRSGFIKDPHLQLTGAIKAFFGLTDVTLLLSSIQKSDDRISLLQRQAKRVDLSEQDVVIFDRASHTAHEVGSRHTRPNTRPKRRKTAAGEMGYKIIGTQLFRGKGKNSSVLDFWIGDSSSTAIYKKQFENAVQIEPPTTTLDDLRCLAHLMCGHDIHGSAIPPHTMGFSFEDSIIVPSTLVHDPGEKVPYLTRILGNIGRPGLTFLTAPGNPMLAPLDEGTWRISNLNSFNGKPEDMLSTTSLHLSFTDWSQPLSSGGASGTRDVQCSLMEAVISIKDSGQWVGDVDILKALQSDMIHLARINPFCSHSRDSRPLNHMHSIECWDELRDCPEEQSVIRASGNWVARLAAVSYLAQKMSTNDMRSSRIFICPDNVCWACLEAESNMDDIFIY</sequence>
<evidence type="ECO:0000313" key="3">
    <source>
        <dbReference type="EMBL" id="KAF5608274.1"/>
    </source>
</evidence>